<dbReference type="EMBL" id="JAINUG010000137">
    <property type="protein sequence ID" value="KAJ8393422.1"/>
    <property type="molecule type" value="Genomic_DNA"/>
</dbReference>
<comment type="caution">
    <text evidence="2">The sequence shown here is derived from an EMBL/GenBank/DDBJ whole genome shotgun (WGS) entry which is preliminary data.</text>
</comment>
<sequence length="98" mass="10170">MIINNAVGPRLAAQVERIGSGTPTVTLARGASSVCAPLSSAMQSGNAGNVRNAGTCFTAHCEPSLRLAHFHSRPAPVSNGEGTRRGTVPSKHNFTFIQ</sequence>
<evidence type="ECO:0000256" key="1">
    <source>
        <dbReference type="SAM" id="MobiDB-lite"/>
    </source>
</evidence>
<name>A0AAD7RZU7_9TELE</name>
<accession>A0AAD7RZU7</accession>
<protein>
    <submittedName>
        <fullName evidence="2">Uncharacterized protein</fullName>
    </submittedName>
</protein>
<evidence type="ECO:0000313" key="2">
    <source>
        <dbReference type="EMBL" id="KAJ8393422.1"/>
    </source>
</evidence>
<dbReference type="AlphaFoldDB" id="A0AAD7RZU7"/>
<proteinExistence type="predicted"/>
<gene>
    <name evidence="2" type="ORF">AAFF_G00061440</name>
</gene>
<dbReference type="Proteomes" id="UP001221898">
    <property type="component" value="Unassembled WGS sequence"/>
</dbReference>
<evidence type="ECO:0000313" key="3">
    <source>
        <dbReference type="Proteomes" id="UP001221898"/>
    </source>
</evidence>
<feature type="region of interest" description="Disordered" evidence="1">
    <location>
        <begin position="72"/>
        <end position="98"/>
    </location>
</feature>
<reference evidence="2" key="1">
    <citation type="journal article" date="2023" name="Science">
        <title>Genome structures resolve the early diversification of teleost fishes.</title>
        <authorList>
            <person name="Parey E."/>
            <person name="Louis A."/>
            <person name="Montfort J."/>
            <person name="Bouchez O."/>
            <person name="Roques C."/>
            <person name="Iampietro C."/>
            <person name="Lluch J."/>
            <person name="Castinel A."/>
            <person name="Donnadieu C."/>
            <person name="Desvignes T."/>
            <person name="Floi Bucao C."/>
            <person name="Jouanno E."/>
            <person name="Wen M."/>
            <person name="Mejri S."/>
            <person name="Dirks R."/>
            <person name="Jansen H."/>
            <person name="Henkel C."/>
            <person name="Chen W.J."/>
            <person name="Zahm M."/>
            <person name="Cabau C."/>
            <person name="Klopp C."/>
            <person name="Thompson A.W."/>
            <person name="Robinson-Rechavi M."/>
            <person name="Braasch I."/>
            <person name="Lecointre G."/>
            <person name="Bobe J."/>
            <person name="Postlethwait J.H."/>
            <person name="Berthelot C."/>
            <person name="Roest Crollius H."/>
            <person name="Guiguen Y."/>
        </authorList>
    </citation>
    <scope>NUCLEOTIDE SEQUENCE</scope>
    <source>
        <strain evidence="2">NC1722</strain>
    </source>
</reference>
<organism evidence="2 3">
    <name type="scientific">Aldrovandia affinis</name>
    <dbReference type="NCBI Taxonomy" id="143900"/>
    <lineage>
        <taxon>Eukaryota</taxon>
        <taxon>Metazoa</taxon>
        <taxon>Chordata</taxon>
        <taxon>Craniata</taxon>
        <taxon>Vertebrata</taxon>
        <taxon>Euteleostomi</taxon>
        <taxon>Actinopterygii</taxon>
        <taxon>Neopterygii</taxon>
        <taxon>Teleostei</taxon>
        <taxon>Notacanthiformes</taxon>
        <taxon>Halosauridae</taxon>
        <taxon>Aldrovandia</taxon>
    </lineage>
</organism>
<keyword evidence="3" id="KW-1185">Reference proteome</keyword>